<feature type="domain" description="N-acetyltransferase" evidence="3">
    <location>
        <begin position="19"/>
        <end position="175"/>
    </location>
</feature>
<protein>
    <submittedName>
        <fullName evidence="4">Acetyltransferase</fullName>
    </submittedName>
</protein>
<dbReference type="CDD" id="cd04301">
    <property type="entry name" value="NAT_SF"/>
    <property type="match status" value="1"/>
</dbReference>
<gene>
    <name evidence="4" type="ORF">LOD99_7204</name>
</gene>
<evidence type="ECO:0000259" key="3">
    <source>
        <dbReference type="PROSITE" id="PS51186"/>
    </source>
</evidence>
<organism evidence="4 5">
    <name type="scientific">Oopsacas minuta</name>
    <dbReference type="NCBI Taxonomy" id="111878"/>
    <lineage>
        <taxon>Eukaryota</taxon>
        <taxon>Metazoa</taxon>
        <taxon>Porifera</taxon>
        <taxon>Hexactinellida</taxon>
        <taxon>Hexasterophora</taxon>
        <taxon>Lyssacinosida</taxon>
        <taxon>Leucopsacidae</taxon>
        <taxon>Oopsacas</taxon>
    </lineage>
</organism>
<evidence type="ECO:0000256" key="1">
    <source>
        <dbReference type="ARBA" id="ARBA00022679"/>
    </source>
</evidence>
<evidence type="ECO:0000313" key="5">
    <source>
        <dbReference type="Proteomes" id="UP001165289"/>
    </source>
</evidence>
<dbReference type="Pfam" id="PF00583">
    <property type="entry name" value="Acetyltransf_1"/>
    <property type="match status" value="1"/>
</dbReference>
<dbReference type="PROSITE" id="PS51186">
    <property type="entry name" value="GNAT"/>
    <property type="match status" value="1"/>
</dbReference>
<comment type="caution">
    <text evidence="4">The sequence shown here is derived from an EMBL/GenBank/DDBJ whole genome shotgun (WGS) entry which is preliminary data.</text>
</comment>
<dbReference type="SUPFAM" id="SSF55729">
    <property type="entry name" value="Acyl-CoA N-acyltransferases (Nat)"/>
    <property type="match status" value="1"/>
</dbReference>
<accession>A0AAV7JU35</accession>
<dbReference type="Proteomes" id="UP001165289">
    <property type="component" value="Unassembled WGS sequence"/>
</dbReference>
<dbReference type="InterPro" id="IPR000182">
    <property type="entry name" value="GNAT_dom"/>
</dbReference>
<keyword evidence="2" id="KW-0012">Acyltransferase</keyword>
<keyword evidence="1" id="KW-0808">Transferase</keyword>
<dbReference type="AlphaFoldDB" id="A0AAV7JU35"/>
<reference evidence="4 5" key="1">
    <citation type="journal article" date="2023" name="BMC Biol.">
        <title>The compact genome of the sponge Oopsacas minuta (Hexactinellida) is lacking key metazoan core genes.</title>
        <authorList>
            <person name="Santini S."/>
            <person name="Schenkelaars Q."/>
            <person name="Jourda C."/>
            <person name="Duchesne M."/>
            <person name="Belahbib H."/>
            <person name="Rocher C."/>
            <person name="Selva M."/>
            <person name="Riesgo A."/>
            <person name="Vervoort M."/>
            <person name="Leys S.P."/>
            <person name="Kodjabachian L."/>
            <person name="Le Bivic A."/>
            <person name="Borchiellini C."/>
            <person name="Claverie J.M."/>
            <person name="Renard E."/>
        </authorList>
    </citation>
    <scope>NUCLEOTIDE SEQUENCE [LARGE SCALE GENOMIC DNA]</scope>
    <source>
        <strain evidence="4">SPO-2</strain>
    </source>
</reference>
<dbReference type="Gene3D" id="3.40.630.30">
    <property type="match status" value="1"/>
</dbReference>
<dbReference type="EMBL" id="JAKMXF010000299">
    <property type="protein sequence ID" value="KAI6652186.1"/>
    <property type="molecule type" value="Genomic_DNA"/>
</dbReference>
<dbReference type="PANTHER" id="PTHR43877">
    <property type="entry name" value="AMINOALKYLPHOSPHONATE N-ACETYLTRANSFERASE-RELATED-RELATED"/>
    <property type="match status" value="1"/>
</dbReference>
<proteinExistence type="predicted"/>
<dbReference type="InterPro" id="IPR016181">
    <property type="entry name" value="Acyl_CoA_acyltransferase"/>
</dbReference>
<dbReference type="InterPro" id="IPR050832">
    <property type="entry name" value="Bact_Acetyltransf"/>
</dbReference>
<evidence type="ECO:0000256" key="2">
    <source>
        <dbReference type="ARBA" id="ARBA00023315"/>
    </source>
</evidence>
<evidence type="ECO:0000313" key="4">
    <source>
        <dbReference type="EMBL" id="KAI6652186.1"/>
    </source>
</evidence>
<sequence>MAYSDRTPSTGLKSIYKEYVIRAWQAKDRDKVVELIEACLKPYGIALDTGEGGADEDALRVEEFYHKDDKGEFFVTERDGKIVATAAYYKIHRGPDSVEIRKMYIVPEHRRDGLGRTLMGVLETAIKSRGYRNVYVETISVLKEACKFYPSLGYKPVQDSPDTPRCDLLLHKFLV</sequence>
<dbReference type="GO" id="GO:0016747">
    <property type="term" value="F:acyltransferase activity, transferring groups other than amino-acyl groups"/>
    <property type="evidence" value="ECO:0007669"/>
    <property type="project" value="InterPro"/>
</dbReference>
<name>A0AAV7JU35_9METZ</name>
<keyword evidence="5" id="KW-1185">Reference proteome</keyword>